<evidence type="ECO:0000313" key="1">
    <source>
        <dbReference type="EMBL" id="AFQ19007.1"/>
    </source>
</evidence>
<dbReference type="Proteomes" id="UP000005259">
    <property type="component" value="Chromosome"/>
</dbReference>
<dbReference type="EMBL" id="CP003757">
    <property type="protein sequence ID" value="AFQ20031.1"/>
    <property type="molecule type" value="Genomic_DNA"/>
</dbReference>
<dbReference type="KEGG" id="bti:BTG_33508"/>
<proteinExistence type="predicted"/>
<dbReference type="KEGG" id="bti:BTG_28050"/>
<dbReference type="Proteomes" id="UP000005259">
    <property type="component" value="Plasmid p05"/>
</dbReference>
<keyword evidence="2" id="KW-0614">Plasmid</keyword>
<geneLocation type="plasmid" evidence="2 3">
    <name>p05</name>
</geneLocation>
<name>A0A9W3JF38_BACTU</name>
<sequence length="61" mass="7509">MKKVIIEFHIEEAPEYSYVWDYEESIVEAINKYKAINLTNWHSRKKEVIVVNNIRRIWEQN</sequence>
<dbReference type="AlphaFoldDB" id="A0A9W3JF38"/>
<gene>
    <name evidence="1" type="ORF">BTG_28050</name>
    <name evidence="2" type="ORF">BTG_33508</name>
</gene>
<accession>A0A9W3JF38</accession>
<reference evidence="1 3" key="1">
    <citation type="submission" date="2012-08" db="EMBL/GenBank/DDBJ databases">
        <authorList>
            <person name="Doggett N."/>
            <person name="Teshima H."/>
            <person name="Bruce D."/>
            <person name="Detter J.C."/>
            <person name="Johnson S.L."/>
            <person name="Han C."/>
        </authorList>
    </citation>
    <scope>NUCLEOTIDE SEQUENCE [LARGE SCALE GENOMIC DNA]</scope>
    <source>
        <strain evidence="1 3">HD-771</strain>
        <plasmid evidence="2 3">p05</plasmid>
    </source>
</reference>
<evidence type="ECO:0000313" key="3">
    <source>
        <dbReference type="Proteomes" id="UP000005259"/>
    </source>
</evidence>
<protein>
    <submittedName>
        <fullName evidence="1">Uncharacterized protein</fullName>
    </submittedName>
</protein>
<dbReference type="RefSeq" id="WP_014894885.1">
    <property type="nucleotide sequence ID" value="NC_018500.1"/>
</dbReference>
<organism evidence="1 3">
    <name type="scientific">Bacillus thuringiensis HD-771</name>
    <dbReference type="NCBI Taxonomy" id="1218175"/>
    <lineage>
        <taxon>Bacteria</taxon>
        <taxon>Bacillati</taxon>
        <taxon>Bacillota</taxon>
        <taxon>Bacilli</taxon>
        <taxon>Bacillales</taxon>
        <taxon>Bacillaceae</taxon>
        <taxon>Bacillus</taxon>
        <taxon>Bacillus cereus group</taxon>
    </lineage>
</organism>
<evidence type="ECO:0000313" key="2">
    <source>
        <dbReference type="EMBL" id="AFQ20031.1"/>
    </source>
</evidence>
<dbReference type="EMBL" id="CP003752">
    <property type="protein sequence ID" value="AFQ19007.1"/>
    <property type="molecule type" value="Genomic_DNA"/>
</dbReference>